<evidence type="ECO:0000313" key="2">
    <source>
        <dbReference type="EMBL" id="EEG30934.1"/>
    </source>
</evidence>
<keyword evidence="3" id="KW-1185">Reference proteome</keyword>
<dbReference type="eggNOG" id="COG5036">
    <property type="taxonomic scope" value="Bacteria"/>
</dbReference>
<feature type="domain" description="VTC" evidence="1">
    <location>
        <begin position="5"/>
        <end position="223"/>
    </location>
</feature>
<dbReference type="AlphaFoldDB" id="C0EC44"/>
<comment type="caution">
    <text evidence="2">The sequence shown here is derived from an EMBL/GenBank/DDBJ whole genome shotgun (WGS) entry which is preliminary data.</text>
</comment>
<dbReference type="STRING" id="537013.CLOSTMETH_01413"/>
<dbReference type="HOGENOM" id="CLU_098613_0_0_9"/>
<evidence type="ECO:0000259" key="1">
    <source>
        <dbReference type="Pfam" id="PF09359"/>
    </source>
</evidence>
<organism evidence="2 3">
    <name type="scientific">[Clostridium] methylpentosum DSM 5476</name>
    <dbReference type="NCBI Taxonomy" id="537013"/>
    <lineage>
        <taxon>Bacteria</taxon>
        <taxon>Bacillati</taxon>
        <taxon>Bacillota</taxon>
        <taxon>Clostridia</taxon>
        <taxon>Eubacteriales</taxon>
        <taxon>Oscillospiraceae</taxon>
        <taxon>Oscillospiraceae incertae sedis</taxon>
    </lineage>
</organism>
<proteinExistence type="predicted"/>
<dbReference type="InterPro" id="IPR042267">
    <property type="entry name" value="VTC_sf"/>
</dbReference>
<dbReference type="Pfam" id="PF09359">
    <property type="entry name" value="VTC"/>
    <property type="match status" value="1"/>
</dbReference>
<evidence type="ECO:0000313" key="3">
    <source>
        <dbReference type="Proteomes" id="UP000003340"/>
    </source>
</evidence>
<dbReference type="Gene3D" id="3.20.100.30">
    <property type="entry name" value="VTC, catalytic tunnel domain"/>
    <property type="match status" value="1"/>
</dbReference>
<protein>
    <submittedName>
        <fullName evidence="2">VTC domain protein</fullName>
    </submittedName>
</protein>
<reference evidence="2 3" key="2">
    <citation type="submission" date="2009-02" db="EMBL/GenBank/DDBJ databases">
        <title>Draft genome sequence of Clostridium methylpentosum (DSM 5476).</title>
        <authorList>
            <person name="Sudarsanam P."/>
            <person name="Ley R."/>
            <person name="Guruge J."/>
            <person name="Turnbaugh P.J."/>
            <person name="Mahowald M."/>
            <person name="Liep D."/>
            <person name="Gordon J."/>
        </authorList>
    </citation>
    <scope>NUCLEOTIDE SEQUENCE [LARGE SCALE GENOMIC DNA]</scope>
    <source>
        <strain evidence="2 3">DSM 5476</strain>
    </source>
</reference>
<sequence length="227" mass="26643">MKQNFRHELKHTINQSDAISLRQRLRAVAARDCHANEQGSYFIRSLYFDNVDNKVLREKIDGISRREKFRIRFYDYDDTFIRLEKKAKVNGRCFKESAPVTREECERLLAGDTGWLRLSSHPLLNELCMKMQSQQLRPQTIVDYTREAYVYPAGNTRVTFDSNIRTGIHCRGLFDREFPTMYASHPGQVILEIKYDAFLPDIIRDIVQLSNRQNTAFSKYAACRIYG</sequence>
<dbReference type="Proteomes" id="UP000003340">
    <property type="component" value="Unassembled WGS sequence"/>
</dbReference>
<dbReference type="GO" id="GO:0006799">
    <property type="term" value="P:polyphosphate biosynthetic process"/>
    <property type="evidence" value="ECO:0007669"/>
    <property type="project" value="UniProtKB-ARBA"/>
</dbReference>
<gene>
    <name evidence="2" type="ORF">CLOSTMETH_01413</name>
</gene>
<dbReference type="InterPro" id="IPR033469">
    <property type="entry name" value="CYTH-like_dom_sf"/>
</dbReference>
<dbReference type="EMBL" id="ACEC01000046">
    <property type="protein sequence ID" value="EEG30934.1"/>
    <property type="molecule type" value="Genomic_DNA"/>
</dbReference>
<dbReference type="InterPro" id="IPR018966">
    <property type="entry name" value="VTC_domain"/>
</dbReference>
<accession>C0EC44</accession>
<dbReference type="CDD" id="cd07750">
    <property type="entry name" value="PolyPPase_VTC_like"/>
    <property type="match status" value="1"/>
</dbReference>
<reference evidence="2 3" key="1">
    <citation type="submission" date="2009-01" db="EMBL/GenBank/DDBJ databases">
        <authorList>
            <person name="Fulton L."/>
            <person name="Clifton S."/>
            <person name="Fulton B."/>
            <person name="Xu J."/>
            <person name="Minx P."/>
            <person name="Pepin K.H."/>
            <person name="Johnson M."/>
            <person name="Bhonagiri V."/>
            <person name="Nash W.E."/>
            <person name="Mardis E.R."/>
            <person name="Wilson R.K."/>
        </authorList>
    </citation>
    <scope>NUCLEOTIDE SEQUENCE [LARGE SCALE GENOMIC DNA]</scope>
    <source>
        <strain evidence="2 3">DSM 5476</strain>
    </source>
</reference>
<dbReference type="SUPFAM" id="SSF55154">
    <property type="entry name" value="CYTH-like phosphatases"/>
    <property type="match status" value="1"/>
</dbReference>
<name>C0EC44_9FIRM</name>